<sequence length="138" mass="15891">MRGATLMLEFIAHFAGGKRKWHCLTSFENIQVDSRLSELLRMPRGLVVRSRLWGRRAVGSKPDSAEYPSCMWAWCTLNLTSWVKRPPAVVVQNFGGGWQHRYRPRHLTPLRRQSQNSSRVASKRDVNIIKLISTVTCQ</sequence>
<accession>A0A4Y2NCZ8</accession>
<evidence type="ECO:0000313" key="1">
    <source>
        <dbReference type="EMBL" id="GBN35686.1"/>
    </source>
</evidence>
<dbReference type="Proteomes" id="UP000499080">
    <property type="component" value="Unassembled WGS sequence"/>
</dbReference>
<protein>
    <submittedName>
        <fullName evidence="1">Uncharacterized protein</fullName>
    </submittedName>
</protein>
<proteinExistence type="predicted"/>
<dbReference type="AlphaFoldDB" id="A0A4Y2NCZ8"/>
<dbReference type="EMBL" id="BGPR01008733">
    <property type="protein sequence ID" value="GBN35686.1"/>
    <property type="molecule type" value="Genomic_DNA"/>
</dbReference>
<comment type="caution">
    <text evidence="1">The sequence shown here is derived from an EMBL/GenBank/DDBJ whole genome shotgun (WGS) entry which is preliminary data.</text>
</comment>
<keyword evidence="2" id="KW-1185">Reference proteome</keyword>
<evidence type="ECO:0000313" key="2">
    <source>
        <dbReference type="Proteomes" id="UP000499080"/>
    </source>
</evidence>
<gene>
    <name evidence="1" type="ORF">AVEN_236260_1</name>
</gene>
<reference evidence="1 2" key="1">
    <citation type="journal article" date="2019" name="Sci. Rep.">
        <title>Orb-weaving spider Araneus ventricosus genome elucidates the spidroin gene catalogue.</title>
        <authorList>
            <person name="Kono N."/>
            <person name="Nakamura H."/>
            <person name="Ohtoshi R."/>
            <person name="Moran D.A.P."/>
            <person name="Shinohara A."/>
            <person name="Yoshida Y."/>
            <person name="Fujiwara M."/>
            <person name="Mori M."/>
            <person name="Tomita M."/>
            <person name="Arakawa K."/>
        </authorList>
    </citation>
    <scope>NUCLEOTIDE SEQUENCE [LARGE SCALE GENOMIC DNA]</scope>
</reference>
<organism evidence="1 2">
    <name type="scientific">Araneus ventricosus</name>
    <name type="common">Orbweaver spider</name>
    <name type="synonym">Epeira ventricosa</name>
    <dbReference type="NCBI Taxonomy" id="182803"/>
    <lineage>
        <taxon>Eukaryota</taxon>
        <taxon>Metazoa</taxon>
        <taxon>Ecdysozoa</taxon>
        <taxon>Arthropoda</taxon>
        <taxon>Chelicerata</taxon>
        <taxon>Arachnida</taxon>
        <taxon>Araneae</taxon>
        <taxon>Araneomorphae</taxon>
        <taxon>Entelegynae</taxon>
        <taxon>Araneoidea</taxon>
        <taxon>Araneidae</taxon>
        <taxon>Araneus</taxon>
    </lineage>
</organism>
<name>A0A4Y2NCZ8_ARAVE</name>